<feature type="region of interest" description="Disordered" evidence="1">
    <location>
        <begin position="245"/>
        <end position="451"/>
    </location>
</feature>
<gene>
    <name evidence="3" type="ORF">ACIO7M_26785</name>
</gene>
<dbReference type="Proteomes" id="UP001617351">
    <property type="component" value="Unassembled WGS sequence"/>
</dbReference>
<dbReference type="EMBL" id="JBIUYY010000013">
    <property type="protein sequence ID" value="MFJ2824697.1"/>
    <property type="molecule type" value="Genomic_DNA"/>
</dbReference>
<feature type="compositionally biased region" description="Low complexity" evidence="1">
    <location>
        <begin position="32"/>
        <end position="44"/>
    </location>
</feature>
<feature type="compositionally biased region" description="Low complexity" evidence="1">
    <location>
        <begin position="63"/>
        <end position="72"/>
    </location>
</feature>
<keyword evidence="4" id="KW-1185">Reference proteome</keyword>
<sequence>MHEPTPRQAPRRHTPARAALLTLLGLAAAACGGGEEAPAPAGPESQEIHLQPVGSAGPDPFTPSSATAESAPAQPPLPNPTGRGIRTVGAATPGLYGGTKRLGSCDVEQQLRALTGDESKARAFAAASSVQEAGLPEFLRGLTPVVLRADTRVTNHGFRDGGAYGYQSVLQAGTAVLVDAQGMPRLRCAGGSPLLAPLSAKGTPAVKGDRWNGYQPNQVIVIEPTPYPLAGLVIANVADNTWIERTTGDDGAQDRSPRVMPAYDPADGIPVGAAPATAPAAPPGQSVPGGQDAPQRTPSESGLPADASAGGSAGADPATGDGGDLAPWPGGDAAAGDAAAGDAAGDATVDGGGLYDPNAPEAEADGALTDTGADPWAVDTYGTETDGADASTDSYSTDSYSTDSFDAGIDGFGSDADGTGVQESESLDGAAGAPGTEAVQEPDPTAAGVPAAGAATAAVAAAHPGGA</sequence>
<comment type="caution">
    <text evidence="3">The sequence shown here is derived from an EMBL/GenBank/DDBJ whole genome shotgun (WGS) entry which is preliminary data.</text>
</comment>
<dbReference type="Pfam" id="PF20568">
    <property type="entry name" value="DUF6777"/>
    <property type="match status" value="1"/>
</dbReference>
<feature type="region of interest" description="Disordered" evidence="1">
    <location>
        <begin position="32"/>
        <end position="92"/>
    </location>
</feature>
<evidence type="ECO:0000259" key="2">
    <source>
        <dbReference type="Pfam" id="PF20568"/>
    </source>
</evidence>
<dbReference type="RefSeq" id="WP_402385309.1">
    <property type="nucleotide sequence ID" value="NZ_JBIUYY010000013.1"/>
</dbReference>
<evidence type="ECO:0000313" key="3">
    <source>
        <dbReference type="EMBL" id="MFJ2824697.1"/>
    </source>
</evidence>
<evidence type="ECO:0000256" key="1">
    <source>
        <dbReference type="SAM" id="MobiDB-lite"/>
    </source>
</evidence>
<accession>A0ABW8EQ11</accession>
<feature type="compositionally biased region" description="Low complexity" evidence="1">
    <location>
        <begin position="301"/>
        <end position="349"/>
    </location>
</feature>
<protein>
    <submittedName>
        <fullName evidence="3">DUF6777 domain-containing protein</fullName>
    </submittedName>
</protein>
<feature type="domain" description="DUF6777" evidence="2">
    <location>
        <begin position="86"/>
        <end position="248"/>
    </location>
</feature>
<organism evidence="3 4">
    <name type="scientific">Streptomyces toxytricini</name>
    <name type="common">Actinomyces toxytricini</name>
    <dbReference type="NCBI Taxonomy" id="67369"/>
    <lineage>
        <taxon>Bacteria</taxon>
        <taxon>Bacillati</taxon>
        <taxon>Actinomycetota</taxon>
        <taxon>Actinomycetes</taxon>
        <taxon>Kitasatosporales</taxon>
        <taxon>Streptomycetaceae</taxon>
        <taxon>Streptomyces</taxon>
    </lineage>
</organism>
<proteinExistence type="predicted"/>
<evidence type="ECO:0000313" key="4">
    <source>
        <dbReference type="Proteomes" id="UP001617351"/>
    </source>
</evidence>
<feature type="compositionally biased region" description="Basic and acidic residues" evidence="1">
    <location>
        <begin position="246"/>
        <end position="257"/>
    </location>
</feature>
<reference evidence="3 4" key="1">
    <citation type="submission" date="2024-10" db="EMBL/GenBank/DDBJ databases">
        <title>The Natural Products Discovery Center: Release of the First 8490 Sequenced Strains for Exploring Actinobacteria Biosynthetic Diversity.</title>
        <authorList>
            <person name="Kalkreuter E."/>
            <person name="Kautsar S.A."/>
            <person name="Yang D."/>
            <person name="Bader C.D."/>
            <person name="Teijaro C.N."/>
            <person name="Fluegel L."/>
            <person name="Davis C.M."/>
            <person name="Simpson J.R."/>
            <person name="Lauterbach L."/>
            <person name="Steele A.D."/>
            <person name="Gui C."/>
            <person name="Meng S."/>
            <person name="Li G."/>
            <person name="Viehrig K."/>
            <person name="Ye F."/>
            <person name="Su P."/>
            <person name="Kiefer A.F."/>
            <person name="Nichols A."/>
            <person name="Cepeda A.J."/>
            <person name="Yan W."/>
            <person name="Fan B."/>
            <person name="Jiang Y."/>
            <person name="Adhikari A."/>
            <person name="Zheng C.-J."/>
            <person name="Schuster L."/>
            <person name="Cowan T.M."/>
            <person name="Smanski M.J."/>
            <person name="Chevrette M.G."/>
            <person name="De Carvalho L.P.S."/>
            <person name="Shen B."/>
        </authorList>
    </citation>
    <scope>NUCLEOTIDE SEQUENCE [LARGE SCALE GENOMIC DNA]</scope>
    <source>
        <strain evidence="3 4">NPDC087220</strain>
    </source>
</reference>
<dbReference type="PROSITE" id="PS51257">
    <property type="entry name" value="PROKAR_LIPOPROTEIN"/>
    <property type="match status" value="1"/>
</dbReference>
<feature type="compositionally biased region" description="Low complexity" evidence="1">
    <location>
        <begin position="388"/>
        <end position="407"/>
    </location>
</feature>
<name>A0ABW8EQ11_STRT5</name>
<dbReference type="InterPro" id="IPR046704">
    <property type="entry name" value="DUF6777"/>
</dbReference>